<dbReference type="InterPro" id="IPR044119">
    <property type="entry name" value="Adenylation_LigC-like"/>
</dbReference>
<dbReference type="Gene3D" id="3.30.470.30">
    <property type="entry name" value="DNA ligase/mRNA capping enzyme"/>
    <property type="match status" value="1"/>
</dbReference>
<dbReference type="PROSITE" id="PS50160">
    <property type="entry name" value="DNA_LIGASE_A3"/>
    <property type="match status" value="1"/>
</dbReference>
<keyword evidence="3 7" id="KW-0436">Ligase</keyword>
<dbReference type="EMBL" id="RJKN01000011">
    <property type="protein sequence ID" value="ROP26695.1"/>
    <property type="molecule type" value="Genomic_DNA"/>
</dbReference>
<dbReference type="Pfam" id="PF04679">
    <property type="entry name" value="DNA_ligase_A_C"/>
    <property type="match status" value="1"/>
</dbReference>
<dbReference type="InterPro" id="IPR050191">
    <property type="entry name" value="ATP-dep_DNA_ligase"/>
</dbReference>
<evidence type="ECO:0000313" key="7">
    <source>
        <dbReference type="EMBL" id="ROP26695.1"/>
    </source>
</evidence>
<keyword evidence="8" id="KW-1185">Reference proteome</keyword>
<evidence type="ECO:0000256" key="5">
    <source>
        <dbReference type="SAM" id="MobiDB-lite"/>
    </source>
</evidence>
<sequence length="391" mass="42465">MAPPPPRPPARADAGTGDAPADLRLPVLPPVEPMLARAAAAVPDPAATEGGLWFEPKWDGFRCVVFYDGDRDDPVVELGSRGGKSLTRYFPEVVAELVAQLGTARCVVDGELVVRAGRPGAERLDWDTLSQRIHPAASRVRLLAEQTPASFVAFDLLADGDDDLTGRPAEERRALLEERWGDVRAPLHLTRRTDDADVARRWLEVFEGAGLDGVVAKPRTAVYEQGRRVMTKVKHARTADVVVVGYRVHKSGAGVGSLLLGLRAGDGAEAGVPGEAGAGGFHQVGGASAFTAARRLELVEELAPHVERDDAGEPLRGAGERNRFSRDRDGSFVVVRPELVCEVAYDQLEKGRFRHVARFLRWRPDRDPLSCTWDQLDVPADHDLADVLART</sequence>
<proteinExistence type="inferred from homology"/>
<evidence type="ECO:0000259" key="6">
    <source>
        <dbReference type="PROSITE" id="PS50160"/>
    </source>
</evidence>
<dbReference type="Pfam" id="PF01068">
    <property type="entry name" value="DNA_ligase_A_M"/>
    <property type="match status" value="1"/>
</dbReference>
<dbReference type="InterPro" id="IPR012310">
    <property type="entry name" value="DNA_ligase_ATP-dep_cent"/>
</dbReference>
<dbReference type="InterPro" id="IPR012309">
    <property type="entry name" value="DNA_ligase_ATP-dep_C"/>
</dbReference>
<organism evidence="7 8">
    <name type="scientific">Pseudokineococcus lusitanus</name>
    <dbReference type="NCBI Taxonomy" id="763993"/>
    <lineage>
        <taxon>Bacteria</taxon>
        <taxon>Bacillati</taxon>
        <taxon>Actinomycetota</taxon>
        <taxon>Actinomycetes</taxon>
        <taxon>Kineosporiales</taxon>
        <taxon>Kineosporiaceae</taxon>
        <taxon>Pseudokineococcus</taxon>
    </lineage>
</organism>
<feature type="region of interest" description="Disordered" evidence="5">
    <location>
        <begin position="1"/>
        <end position="22"/>
    </location>
</feature>
<dbReference type="GO" id="GO:0003910">
    <property type="term" value="F:DNA ligase (ATP) activity"/>
    <property type="evidence" value="ECO:0007669"/>
    <property type="project" value="UniProtKB-EC"/>
</dbReference>
<dbReference type="CDD" id="cd07970">
    <property type="entry name" value="OBF_DNA_ligase_LigC"/>
    <property type="match status" value="1"/>
</dbReference>
<dbReference type="InterPro" id="IPR012340">
    <property type="entry name" value="NA-bd_OB-fold"/>
</dbReference>
<dbReference type="EC" id="6.5.1.1" evidence="2"/>
<accession>A0A3N1G8X5</accession>
<comment type="catalytic activity">
    <reaction evidence="4">
        <text>ATP + (deoxyribonucleotide)n-3'-hydroxyl + 5'-phospho-(deoxyribonucleotide)m = (deoxyribonucleotide)n+m + AMP + diphosphate.</text>
        <dbReference type="EC" id="6.5.1.1"/>
    </reaction>
</comment>
<gene>
    <name evidence="7" type="ORF">EDC03_3332</name>
</gene>
<dbReference type="CDD" id="cd07905">
    <property type="entry name" value="Adenylation_DNA_ligase_LigC"/>
    <property type="match status" value="1"/>
</dbReference>
<evidence type="ECO:0000256" key="3">
    <source>
        <dbReference type="ARBA" id="ARBA00022598"/>
    </source>
</evidence>
<dbReference type="GO" id="GO:0005524">
    <property type="term" value="F:ATP binding"/>
    <property type="evidence" value="ECO:0007669"/>
    <property type="project" value="InterPro"/>
</dbReference>
<evidence type="ECO:0000256" key="1">
    <source>
        <dbReference type="ARBA" id="ARBA00007572"/>
    </source>
</evidence>
<protein>
    <recommendedName>
        <fullName evidence="2">DNA ligase (ATP)</fullName>
        <ecNumber evidence="2">6.5.1.1</ecNumber>
    </recommendedName>
</protein>
<evidence type="ECO:0000256" key="4">
    <source>
        <dbReference type="ARBA" id="ARBA00034003"/>
    </source>
</evidence>
<dbReference type="Gene3D" id="2.40.50.140">
    <property type="entry name" value="Nucleic acid-binding proteins"/>
    <property type="match status" value="1"/>
</dbReference>
<dbReference type="SUPFAM" id="SSF56091">
    <property type="entry name" value="DNA ligase/mRNA capping enzyme, catalytic domain"/>
    <property type="match status" value="1"/>
</dbReference>
<name>A0A3N1G8X5_9ACTN</name>
<dbReference type="InParanoid" id="A0A3N1G8X5"/>
<evidence type="ECO:0000313" key="8">
    <source>
        <dbReference type="Proteomes" id="UP000276232"/>
    </source>
</evidence>
<dbReference type="GO" id="GO:0006281">
    <property type="term" value="P:DNA repair"/>
    <property type="evidence" value="ECO:0007669"/>
    <property type="project" value="InterPro"/>
</dbReference>
<dbReference type="GO" id="GO:0006310">
    <property type="term" value="P:DNA recombination"/>
    <property type="evidence" value="ECO:0007669"/>
    <property type="project" value="InterPro"/>
</dbReference>
<feature type="domain" description="ATP-dependent DNA ligase family profile" evidence="6">
    <location>
        <begin position="142"/>
        <end position="264"/>
    </location>
</feature>
<comment type="similarity">
    <text evidence="1">Belongs to the ATP-dependent DNA ligase family.</text>
</comment>
<dbReference type="NCBIfam" id="NF006078">
    <property type="entry name" value="PRK08224.1"/>
    <property type="match status" value="1"/>
</dbReference>
<dbReference type="PANTHER" id="PTHR45674:SF4">
    <property type="entry name" value="DNA LIGASE 1"/>
    <property type="match status" value="1"/>
</dbReference>
<dbReference type="PANTHER" id="PTHR45674">
    <property type="entry name" value="DNA LIGASE 1/3 FAMILY MEMBER"/>
    <property type="match status" value="1"/>
</dbReference>
<comment type="caution">
    <text evidence="7">The sequence shown here is derived from an EMBL/GenBank/DDBJ whole genome shotgun (WGS) entry which is preliminary data.</text>
</comment>
<dbReference type="Proteomes" id="UP000276232">
    <property type="component" value="Unassembled WGS sequence"/>
</dbReference>
<dbReference type="InterPro" id="IPR044117">
    <property type="entry name" value="OBF_LigC-like"/>
</dbReference>
<evidence type="ECO:0000256" key="2">
    <source>
        <dbReference type="ARBA" id="ARBA00012727"/>
    </source>
</evidence>
<dbReference type="AlphaFoldDB" id="A0A3N1G8X5"/>
<reference evidence="7 8" key="1">
    <citation type="journal article" date="2015" name="Stand. Genomic Sci.">
        <title>Genomic Encyclopedia of Bacterial and Archaeal Type Strains, Phase III: the genomes of soil and plant-associated and newly described type strains.</title>
        <authorList>
            <person name="Whitman W.B."/>
            <person name="Woyke T."/>
            <person name="Klenk H.P."/>
            <person name="Zhou Y."/>
            <person name="Lilburn T.G."/>
            <person name="Beck B.J."/>
            <person name="De Vos P."/>
            <person name="Vandamme P."/>
            <person name="Eisen J.A."/>
            <person name="Garrity G."/>
            <person name="Hugenholtz P."/>
            <person name="Kyrpides N.C."/>
        </authorList>
    </citation>
    <scope>NUCLEOTIDE SEQUENCE [LARGE SCALE GENOMIC DNA]</scope>
    <source>
        <strain evidence="7 8">CECT 7306</strain>
    </source>
</reference>
<dbReference type="SUPFAM" id="SSF50249">
    <property type="entry name" value="Nucleic acid-binding proteins"/>
    <property type="match status" value="1"/>
</dbReference>